<comment type="subcellular location">
    <subcellularLocation>
        <location evidence="1">Cell membrane</location>
        <topology evidence="1">Multi-pass membrane protein</topology>
    </subcellularLocation>
</comment>
<dbReference type="Proteomes" id="UP000243547">
    <property type="component" value="Unassembled WGS sequence"/>
</dbReference>
<dbReference type="PANTHER" id="PTHR34390:SF1">
    <property type="entry name" value="SUCCINATE TRANSPORTER SUBUNIT YJJB-RELATED"/>
    <property type="match status" value="1"/>
</dbReference>
<dbReference type="GO" id="GO:0015744">
    <property type="term" value="P:succinate transport"/>
    <property type="evidence" value="ECO:0007669"/>
    <property type="project" value="TreeGrafter"/>
</dbReference>
<dbReference type="AlphaFoldDB" id="A0A1M6MNT6"/>
<keyword evidence="2" id="KW-1003">Cell membrane</keyword>
<evidence type="ECO:0000256" key="6">
    <source>
        <dbReference type="ARBA" id="ARBA00023136"/>
    </source>
</evidence>
<keyword evidence="6 8" id="KW-0472">Membrane</keyword>
<evidence type="ECO:0000256" key="7">
    <source>
        <dbReference type="ARBA" id="ARBA00034125"/>
    </source>
</evidence>
<feature type="transmembrane region" description="Helical" evidence="8">
    <location>
        <begin position="116"/>
        <end position="137"/>
    </location>
</feature>
<evidence type="ECO:0000313" key="11">
    <source>
        <dbReference type="Proteomes" id="UP000243547"/>
    </source>
</evidence>
<dbReference type="PANTHER" id="PTHR34390">
    <property type="entry name" value="UPF0442 PROTEIN YJJB-RELATED"/>
    <property type="match status" value="1"/>
</dbReference>
<dbReference type="Pfam" id="PF12821">
    <property type="entry name" value="ThrE_2"/>
    <property type="match status" value="1"/>
</dbReference>
<dbReference type="STRING" id="1120989.SAMN02745227_00861"/>
<evidence type="ECO:0000256" key="8">
    <source>
        <dbReference type="SAM" id="Phobius"/>
    </source>
</evidence>
<feature type="domain" description="Threonine/Serine exporter ThrE" evidence="9">
    <location>
        <begin position="5"/>
        <end position="133"/>
    </location>
</feature>
<dbReference type="InterPro" id="IPR024528">
    <property type="entry name" value="ThrE_2"/>
</dbReference>
<gene>
    <name evidence="10" type="ORF">SAMN02745227_00861</name>
</gene>
<dbReference type="OrthoDB" id="9810047at2"/>
<accession>A0A1M6MNT6</accession>
<dbReference type="RefSeq" id="WP_072906580.1">
    <property type="nucleotide sequence ID" value="NZ_FRAI01000007.1"/>
</dbReference>
<name>A0A1M6MNT6_9FIRM</name>
<dbReference type="GO" id="GO:0005886">
    <property type="term" value="C:plasma membrane"/>
    <property type="evidence" value="ECO:0007669"/>
    <property type="project" value="UniProtKB-SubCell"/>
</dbReference>
<keyword evidence="3" id="KW-0997">Cell inner membrane</keyword>
<evidence type="ECO:0000313" key="10">
    <source>
        <dbReference type="EMBL" id="SHJ85056.1"/>
    </source>
</evidence>
<keyword evidence="11" id="KW-1185">Reference proteome</keyword>
<feature type="transmembrane region" description="Helical" evidence="8">
    <location>
        <begin position="76"/>
        <end position="96"/>
    </location>
</feature>
<feature type="transmembrane region" description="Helical" evidence="8">
    <location>
        <begin position="6"/>
        <end position="22"/>
    </location>
</feature>
<reference evidence="11" key="1">
    <citation type="submission" date="2016-11" db="EMBL/GenBank/DDBJ databases">
        <authorList>
            <person name="Varghese N."/>
            <person name="Submissions S."/>
        </authorList>
    </citation>
    <scope>NUCLEOTIDE SEQUENCE [LARGE SCALE GENOMIC DNA]</scope>
    <source>
        <strain evidence="11">DSM 14826</strain>
    </source>
</reference>
<evidence type="ECO:0000256" key="1">
    <source>
        <dbReference type="ARBA" id="ARBA00004651"/>
    </source>
</evidence>
<sequence length="141" mass="15033">MLIENFIYSFLATWGYCIVFNVPKRFLLLSSLGGALGWIGYITLNSNGTAPVTAAFTGAAIVAIWGEFLSVKLKDIVTVFFIPGIVPLVPGAGMYYTMLAIIEKDFTKAAMVGSETLFVAGAIASGLITVSSISRIIRGKI</sequence>
<dbReference type="InterPro" id="IPR050539">
    <property type="entry name" value="ThrE_Dicarb/AminoAcid_Exp"/>
</dbReference>
<keyword evidence="5 8" id="KW-1133">Transmembrane helix</keyword>
<evidence type="ECO:0000256" key="3">
    <source>
        <dbReference type="ARBA" id="ARBA00022519"/>
    </source>
</evidence>
<keyword evidence="4 8" id="KW-0812">Transmembrane</keyword>
<protein>
    <submittedName>
        <fullName evidence="10">Uncharacterized membrane protein YjjB, DUF3815 family</fullName>
    </submittedName>
</protein>
<comment type="similarity">
    <text evidence="7">Belongs to the ThrE exporter (TC 2.A.79) family.</text>
</comment>
<proteinExistence type="inferred from homology"/>
<evidence type="ECO:0000259" key="9">
    <source>
        <dbReference type="Pfam" id="PF12821"/>
    </source>
</evidence>
<dbReference type="EMBL" id="FRAI01000007">
    <property type="protein sequence ID" value="SHJ85056.1"/>
    <property type="molecule type" value="Genomic_DNA"/>
</dbReference>
<organism evidence="10 11">
    <name type="scientific">Anaerobranca californiensis DSM 14826</name>
    <dbReference type="NCBI Taxonomy" id="1120989"/>
    <lineage>
        <taxon>Bacteria</taxon>
        <taxon>Bacillati</taxon>
        <taxon>Bacillota</taxon>
        <taxon>Clostridia</taxon>
        <taxon>Eubacteriales</taxon>
        <taxon>Proteinivoracaceae</taxon>
        <taxon>Anaerobranca</taxon>
    </lineage>
</organism>
<evidence type="ECO:0000256" key="2">
    <source>
        <dbReference type="ARBA" id="ARBA00022475"/>
    </source>
</evidence>
<evidence type="ECO:0000256" key="5">
    <source>
        <dbReference type="ARBA" id="ARBA00022989"/>
    </source>
</evidence>
<feature type="transmembrane region" description="Helical" evidence="8">
    <location>
        <begin position="50"/>
        <end position="69"/>
    </location>
</feature>
<evidence type="ECO:0000256" key="4">
    <source>
        <dbReference type="ARBA" id="ARBA00022692"/>
    </source>
</evidence>